<evidence type="ECO:0000256" key="3">
    <source>
        <dbReference type="ARBA" id="ARBA00022448"/>
    </source>
</evidence>
<dbReference type="InterPro" id="IPR027417">
    <property type="entry name" value="P-loop_NTPase"/>
</dbReference>
<dbReference type="Proteomes" id="UP000018890">
    <property type="component" value="Unassembled WGS sequence"/>
</dbReference>
<keyword evidence="3" id="KW-0813">Transport</keyword>
<organism evidence="7 8">
    <name type="scientific">Halalkalibacter wakoensis JCM 9140</name>
    <dbReference type="NCBI Taxonomy" id="1236970"/>
    <lineage>
        <taxon>Bacteria</taxon>
        <taxon>Bacillati</taxon>
        <taxon>Bacillota</taxon>
        <taxon>Bacilli</taxon>
        <taxon>Bacillales</taxon>
        <taxon>Bacillaceae</taxon>
        <taxon>Halalkalibacter</taxon>
    </lineage>
</organism>
<reference evidence="7" key="1">
    <citation type="journal article" date="2014" name="Genome Announc.">
        <title>Draft Genome Sequences of Three Alkaliphilic Bacillus Strains, Bacillus wakoensis JCM 9140T, Bacillus akibai JCM 9157T, and Bacillus hemicellulosilyticus JCM 9152T.</title>
        <authorList>
            <person name="Yuki M."/>
            <person name="Oshima K."/>
            <person name="Suda W."/>
            <person name="Oshida Y."/>
            <person name="Kitamura K."/>
            <person name="Iida T."/>
            <person name="Hattori M."/>
            <person name="Ohkuma M."/>
        </authorList>
    </citation>
    <scope>NUCLEOTIDE SEQUENCE [LARGE SCALE GENOMIC DNA]</scope>
    <source>
        <strain evidence="7">JCM 9140</strain>
    </source>
</reference>
<evidence type="ECO:0000256" key="2">
    <source>
        <dbReference type="ARBA" id="ARBA00005417"/>
    </source>
</evidence>
<proteinExistence type="inferred from homology"/>
<dbReference type="AlphaFoldDB" id="W4Q676"/>
<dbReference type="PANTHER" id="PTHR43297">
    <property type="entry name" value="OLIGOPEPTIDE TRANSPORT ATP-BINDING PROTEIN APPD"/>
    <property type="match status" value="1"/>
</dbReference>
<name>W4Q676_9BACI</name>
<evidence type="ECO:0000256" key="1">
    <source>
        <dbReference type="ARBA" id="ARBA00004370"/>
    </source>
</evidence>
<dbReference type="InterPro" id="IPR050388">
    <property type="entry name" value="ABC_Ni/Peptide_Import"/>
</dbReference>
<evidence type="ECO:0000256" key="5">
    <source>
        <dbReference type="ARBA" id="ARBA00023136"/>
    </source>
</evidence>
<dbReference type="InterPro" id="IPR003439">
    <property type="entry name" value="ABC_transporter-like_ATP-bd"/>
</dbReference>
<accession>W4Q676</accession>
<keyword evidence="7" id="KW-0547">Nucleotide-binding</keyword>
<dbReference type="GO" id="GO:0016887">
    <property type="term" value="F:ATP hydrolysis activity"/>
    <property type="evidence" value="ECO:0007669"/>
    <property type="project" value="InterPro"/>
</dbReference>
<keyword evidence="5" id="KW-0472">Membrane</keyword>
<comment type="caution">
    <text evidence="7">The sequence shown here is derived from an EMBL/GenBank/DDBJ whole genome shotgun (WGS) entry which is preliminary data.</text>
</comment>
<dbReference type="Gene3D" id="3.40.50.300">
    <property type="entry name" value="P-loop containing nucleotide triphosphate hydrolases"/>
    <property type="match status" value="1"/>
</dbReference>
<dbReference type="GO" id="GO:0016020">
    <property type="term" value="C:membrane"/>
    <property type="evidence" value="ECO:0007669"/>
    <property type="project" value="UniProtKB-SubCell"/>
</dbReference>
<comment type="similarity">
    <text evidence="2">Belongs to the ABC transporter superfamily.</text>
</comment>
<evidence type="ECO:0000259" key="6">
    <source>
        <dbReference type="Pfam" id="PF00005"/>
    </source>
</evidence>
<dbReference type="GO" id="GO:0005524">
    <property type="term" value="F:ATP binding"/>
    <property type="evidence" value="ECO:0007669"/>
    <property type="project" value="UniProtKB-KW"/>
</dbReference>
<comment type="subcellular location">
    <subcellularLocation>
        <location evidence="1">Membrane</location>
    </subcellularLocation>
</comment>
<evidence type="ECO:0000313" key="7">
    <source>
        <dbReference type="EMBL" id="GAE27576.1"/>
    </source>
</evidence>
<protein>
    <submittedName>
        <fullName evidence="7">Oligopeptide transport ATP-binding protein OppD</fullName>
    </submittedName>
</protein>
<keyword evidence="4" id="KW-1003">Cell membrane</keyword>
<keyword evidence="8" id="KW-1185">Reference proteome</keyword>
<dbReference type="SUPFAM" id="SSF52540">
    <property type="entry name" value="P-loop containing nucleoside triphosphate hydrolases"/>
    <property type="match status" value="1"/>
</dbReference>
<evidence type="ECO:0000256" key="4">
    <source>
        <dbReference type="ARBA" id="ARBA00022475"/>
    </source>
</evidence>
<dbReference type="PANTHER" id="PTHR43297:SF2">
    <property type="entry name" value="DIPEPTIDE TRANSPORT ATP-BINDING PROTEIN DPPD"/>
    <property type="match status" value="1"/>
</dbReference>
<feature type="domain" description="ABC transporter" evidence="6">
    <location>
        <begin position="1"/>
        <end position="141"/>
    </location>
</feature>
<dbReference type="EMBL" id="BAUT01000056">
    <property type="protein sequence ID" value="GAE27576.1"/>
    <property type="molecule type" value="Genomic_DNA"/>
</dbReference>
<keyword evidence="7" id="KW-0067">ATP-binding</keyword>
<gene>
    <name evidence="7" type="ORF">JCM9140_3729</name>
</gene>
<dbReference type="STRING" id="1236970.JCM9140_3729"/>
<dbReference type="Pfam" id="PF00005">
    <property type="entry name" value="ABC_tran"/>
    <property type="match status" value="1"/>
</dbReference>
<sequence length="147" mass="16705">MGESGCGKSVTAESIQRLLNEKTTKYEGQINYKGRNLLELSEKEMRKIRGNEISMIFQDPMSSLNPVYTIGDQIVEAIRLHQKRSKREAYEQAITMLKLTGVPAAEKRIHDYPHQLSGGLRQRVMTAIALSCNPGLLIADEQQQRWM</sequence>
<evidence type="ECO:0000313" key="8">
    <source>
        <dbReference type="Proteomes" id="UP000018890"/>
    </source>
</evidence>